<accession>A0A368GJ15</accession>
<protein>
    <submittedName>
        <fullName evidence="2">Uncharacterized protein</fullName>
    </submittedName>
</protein>
<evidence type="ECO:0000313" key="2">
    <source>
        <dbReference type="EMBL" id="RCN44376.1"/>
    </source>
</evidence>
<feature type="region of interest" description="Disordered" evidence="1">
    <location>
        <begin position="1"/>
        <end position="31"/>
    </location>
</feature>
<feature type="region of interest" description="Disordered" evidence="1">
    <location>
        <begin position="77"/>
        <end position="140"/>
    </location>
</feature>
<feature type="compositionally biased region" description="Polar residues" evidence="1">
    <location>
        <begin position="291"/>
        <end position="313"/>
    </location>
</feature>
<dbReference type="EMBL" id="JOJR01000131">
    <property type="protein sequence ID" value="RCN44376.1"/>
    <property type="molecule type" value="Genomic_DNA"/>
</dbReference>
<gene>
    <name evidence="2" type="ORF">ANCCAN_09653</name>
</gene>
<feature type="compositionally biased region" description="Polar residues" evidence="1">
    <location>
        <begin position="176"/>
        <end position="186"/>
    </location>
</feature>
<evidence type="ECO:0000256" key="1">
    <source>
        <dbReference type="SAM" id="MobiDB-lite"/>
    </source>
</evidence>
<organism evidence="2 3">
    <name type="scientific">Ancylostoma caninum</name>
    <name type="common">Dog hookworm</name>
    <dbReference type="NCBI Taxonomy" id="29170"/>
    <lineage>
        <taxon>Eukaryota</taxon>
        <taxon>Metazoa</taxon>
        <taxon>Ecdysozoa</taxon>
        <taxon>Nematoda</taxon>
        <taxon>Chromadorea</taxon>
        <taxon>Rhabditida</taxon>
        <taxon>Rhabditina</taxon>
        <taxon>Rhabditomorpha</taxon>
        <taxon>Strongyloidea</taxon>
        <taxon>Ancylostomatidae</taxon>
        <taxon>Ancylostomatinae</taxon>
        <taxon>Ancylostoma</taxon>
    </lineage>
</organism>
<proteinExistence type="predicted"/>
<name>A0A368GJ15_ANCCA</name>
<feature type="non-terminal residue" evidence="2">
    <location>
        <position position="434"/>
    </location>
</feature>
<feature type="region of interest" description="Disordered" evidence="1">
    <location>
        <begin position="155"/>
        <end position="186"/>
    </location>
</feature>
<comment type="caution">
    <text evidence="2">The sequence shown here is derived from an EMBL/GenBank/DDBJ whole genome shotgun (WGS) entry which is preliminary data.</text>
</comment>
<feature type="region of interest" description="Disordered" evidence="1">
    <location>
        <begin position="254"/>
        <end position="313"/>
    </location>
</feature>
<feature type="compositionally biased region" description="Basic and acidic residues" evidence="1">
    <location>
        <begin position="131"/>
        <end position="140"/>
    </location>
</feature>
<feature type="compositionally biased region" description="Polar residues" evidence="1">
    <location>
        <begin position="1"/>
        <end position="15"/>
    </location>
</feature>
<dbReference type="STRING" id="29170.A0A368GJ15"/>
<keyword evidence="3" id="KW-1185">Reference proteome</keyword>
<evidence type="ECO:0000313" key="3">
    <source>
        <dbReference type="Proteomes" id="UP000252519"/>
    </source>
</evidence>
<dbReference type="AlphaFoldDB" id="A0A368GJ15"/>
<dbReference type="OrthoDB" id="6154712at2759"/>
<feature type="compositionally biased region" description="Polar residues" evidence="1">
    <location>
        <begin position="114"/>
        <end position="130"/>
    </location>
</feature>
<feature type="compositionally biased region" description="Basic and acidic residues" evidence="1">
    <location>
        <begin position="160"/>
        <end position="172"/>
    </location>
</feature>
<reference evidence="2 3" key="1">
    <citation type="submission" date="2014-10" db="EMBL/GenBank/DDBJ databases">
        <title>Draft genome of the hookworm Ancylostoma caninum.</title>
        <authorList>
            <person name="Mitreva M."/>
        </authorList>
    </citation>
    <scope>NUCLEOTIDE SEQUENCE [LARGE SCALE GENOMIC DNA]</scope>
    <source>
        <strain evidence="2 3">Baltimore</strain>
    </source>
</reference>
<feature type="compositionally biased region" description="Polar residues" evidence="1">
    <location>
        <begin position="77"/>
        <end position="100"/>
    </location>
</feature>
<feature type="compositionally biased region" description="Basic and acidic residues" evidence="1">
    <location>
        <begin position="101"/>
        <end position="113"/>
    </location>
</feature>
<sequence length="434" mass="48235">MTPKRTTSNMQSITPSGAAASAITRRQSEKFHVRFTTRRDEGEAAVKGRRQFFSLPRRGSTNKEDDYIESNLHLRSRSQSPNRALVNQQNARTPLSTASRELTKELQRRRDSDMSYTAVSSRLTPATSRTNLRDAETRKSTEALNRIAALRSKLHQSSENLRKSSDNLRYEVQDENAPTRTRSISNLRGGNALEAYGTFDADQHDNASSLMQSRLLARSVGNVSASGGEAAETTPASRLQNTINMLKKASNPDLTQTSLYEDPGSPCGEKMRRRGAVQKKVERYHPRNRTTRPQTSEESDSNGSDASPLNQSSINRRVLLAGNNRSVSAMETSARLGGLTARRLFDQQRYASPTTATAASPRRTPNYLAQKMAGEDMVGPDLGSDDSPRSSVNSNEWHTLLEDGSSCQRECRLEFLCLALHSFLHSFSFLNFLL</sequence>
<dbReference type="Proteomes" id="UP000252519">
    <property type="component" value="Unassembled WGS sequence"/>
</dbReference>